<dbReference type="Proteomes" id="UP000021053">
    <property type="component" value="Unassembled WGS sequence"/>
</dbReference>
<proteinExistence type="predicted"/>
<evidence type="ECO:0000313" key="1">
    <source>
        <dbReference type="EMBL" id="EXG82891.1"/>
    </source>
</evidence>
<gene>
    <name evidence="1" type="ORF">CryarDRAFT_4093</name>
</gene>
<dbReference type="AlphaFoldDB" id="A0A011ALS6"/>
<dbReference type="EMBL" id="JFBT01000001">
    <property type="protein sequence ID" value="EXG82891.1"/>
    <property type="molecule type" value="Genomic_DNA"/>
</dbReference>
<name>A0A011ALS6_9ACTN</name>
<evidence type="ECO:0000313" key="2">
    <source>
        <dbReference type="Proteomes" id="UP000021053"/>
    </source>
</evidence>
<sequence>MAPERYRLCMAKRRRLKTVLFLTALGVSATAVAVVVARRREEAELRESGVLPLEYGAEPVLDAVTTER</sequence>
<organism evidence="1 2">
    <name type="scientific">Cryptosporangium arvum DSM 44712</name>
    <dbReference type="NCBI Taxonomy" id="927661"/>
    <lineage>
        <taxon>Bacteria</taxon>
        <taxon>Bacillati</taxon>
        <taxon>Actinomycetota</taxon>
        <taxon>Actinomycetes</taxon>
        <taxon>Cryptosporangiales</taxon>
        <taxon>Cryptosporangiaceae</taxon>
        <taxon>Cryptosporangium</taxon>
    </lineage>
</organism>
<accession>A0A011ALS6</accession>
<keyword evidence="2" id="KW-1185">Reference proteome</keyword>
<dbReference type="HOGENOM" id="CLU_2786892_0_0_11"/>
<protein>
    <submittedName>
        <fullName evidence="1">Uncharacterized protein</fullName>
    </submittedName>
</protein>
<reference evidence="1 2" key="1">
    <citation type="submission" date="2013-07" db="EMBL/GenBank/DDBJ databases">
        <authorList>
            <consortium name="DOE Joint Genome Institute"/>
            <person name="Eisen J."/>
            <person name="Huntemann M."/>
            <person name="Han J."/>
            <person name="Chen A."/>
            <person name="Kyrpides N."/>
            <person name="Mavromatis K."/>
            <person name="Markowitz V."/>
            <person name="Palaniappan K."/>
            <person name="Ivanova N."/>
            <person name="Schaumberg A."/>
            <person name="Pati A."/>
            <person name="Liolios K."/>
            <person name="Nordberg H.P."/>
            <person name="Cantor M.N."/>
            <person name="Hua S.X."/>
            <person name="Woyke T."/>
        </authorList>
    </citation>
    <scope>NUCLEOTIDE SEQUENCE [LARGE SCALE GENOMIC DNA]</scope>
    <source>
        <strain evidence="1 2">DSM 44712</strain>
    </source>
</reference>
<comment type="caution">
    <text evidence="1">The sequence shown here is derived from an EMBL/GenBank/DDBJ whole genome shotgun (WGS) entry which is preliminary data.</text>
</comment>